<comment type="subcellular location">
    <subcellularLocation>
        <location evidence="1">Membrane</location>
    </subcellularLocation>
</comment>
<evidence type="ECO:0000313" key="9">
    <source>
        <dbReference type="EMBL" id="EPY31034.1"/>
    </source>
</evidence>
<evidence type="ECO:0000259" key="7">
    <source>
        <dbReference type="Pfam" id="PF13850"/>
    </source>
</evidence>
<evidence type="ECO:0000256" key="5">
    <source>
        <dbReference type="SAM" id="Phobius"/>
    </source>
</evidence>
<dbReference type="InterPro" id="IPR012936">
    <property type="entry name" value="Erv_C"/>
</dbReference>
<dbReference type="Proteomes" id="UP000015354">
    <property type="component" value="Unassembled WGS sequence"/>
</dbReference>
<sequence length="336" mass="38053">MRQRVVKPESLPQTDDRPVGYIAAVDFFVKPKEDFQKKQSQVGSFVSISSITLIVIIILVEILGYVTGKEAYTTDLSIDKEMSVDMPININIDFPRVSCNQLSVDLLDISGTQRFNLTAEIVKTPFSQAGAFPKDRNGAFNSKQDKGLPHQLLKDPFSPLLDQKGCRVEGTLLTRKVSGLLVFAPKRKNERYLVYDLFKFDVTHKINYLNFGNKSVERFSRKGVVQPLDGKEYTSKQFSKIKYFLKVVPTTYSFIKAKKKATTFEYSAQWNYQNINIGLNGAIPGVFIQFDPYPIQIDNVFQRPPFVHFIVKLCGMVGGTFVVMSFLDGLVSYYAL</sequence>
<organism evidence="8 10">
    <name type="scientific">Strigomonas culicis</name>
    <dbReference type="NCBI Taxonomy" id="28005"/>
    <lineage>
        <taxon>Eukaryota</taxon>
        <taxon>Discoba</taxon>
        <taxon>Euglenozoa</taxon>
        <taxon>Kinetoplastea</taxon>
        <taxon>Metakinetoplastina</taxon>
        <taxon>Trypanosomatida</taxon>
        <taxon>Trypanosomatidae</taxon>
        <taxon>Strigomonadinae</taxon>
        <taxon>Strigomonas</taxon>
    </lineage>
</organism>
<evidence type="ECO:0000256" key="4">
    <source>
        <dbReference type="ARBA" id="ARBA00023136"/>
    </source>
</evidence>
<evidence type="ECO:0000313" key="10">
    <source>
        <dbReference type="Proteomes" id="UP000015354"/>
    </source>
</evidence>
<keyword evidence="3 5" id="KW-1133">Transmembrane helix</keyword>
<dbReference type="GO" id="GO:0030134">
    <property type="term" value="C:COPII-coated ER to Golgi transport vesicle"/>
    <property type="evidence" value="ECO:0007669"/>
    <property type="project" value="TreeGrafter"/>
</dbReference>
<feature type="domain" description="Endoplasmic reticulum vesicle transporter C-terminal" evidence="6">
    <location>
        <begin position="163"/>
        <end position="328"/>
    </location>
</feature>
<protein>
    <submittedName>
        <fullName evidence="8">ERGIC and golgi family 3</fullName>
    </submittedName>
</protein>
<dbReference type="Pfam" id="PF07970">
    <property type="entry name" value="COPIIcoated_ERV"/>
    <property type="match status" value="1"/>
</dbReference>
<name>S9UI79_9TRYP</name>
<dbReference type="Pfam" id="PF13850">
    <property type="entry name" value="ERGIC_N"/>
    <property type="match status" value="1"/>
</dbReference>
<dbReference type="OrthoDB" id="270930at2759"/>
<evidence type="ECO:0000256" key="2">
    <source>
        <dbReference type="ARBA" id="ARBA00022692"/>
    </source>
</evidence>
<dbReference type="EMBL" id="ATMH01004962">
    <property type="protein sequence ID" value="EPY28618.1"/>
    <property type="molecule type" value="Genomic_DNA"/>
</dbReference>
<comment type="caution">
    <text evidence="8">The sequence shown here is derived from an EMBL/GenBank/DDBJ whole genome shotgun (WGS) entry which is preliminary data.</text>
</comment>
<keyword evidence="10" id="KW-1185">Reference proteome</keyword>
<gene>
    <name evidence="9" type="ORF">STCU_03669</name>
    <name evidence="8" type="ORF">STCU_04962</name>
</gene>
<dbReference type="InterPro" id="IPR039542">
    <property type="entry name" value="Erv_N"/>
</dbReference>
<dbReference type="GO" id="GO:0005783">
    <property type="term" value="C:endoplasmic reticulum"/>
    <property type="evidence" value="ECO:0007669"/>
    <property type="project" value="TreeGrafter"/>
</dbReference>
<evidence type="ECO:0000256" key="3">
    <source>
        <dbReference type="ARBA" id="ARBA00022989"/>
    </source>
</evidence>
<proteinExistence type="predicted"/>
<dbReference type="PANTHER" id="PTHR10984:SF27">
    <property type="match status" value="1"/>
</dbReference>
<feature type="domain" description="Endoplasmic reticulum vesicle transporter N-terminal" evidence="7">
    <location>
        <begin position="23"/>
        <end position="114"/>
    </location>
</feature>
<evidence type="ECO:0000259" key="6">
    <source>
        <dbReference type="Pfam" id="PF07970"/>
    </source>
</evidence>
<keyword evidence="2 5" id="KW-0812">Transmembrane</keyword>
<evidence type="ECO:0000256" key="1">
    <source>
        <dbReference type="ARBA" id="ARBA00004370"/>
    </source>
</evidence>
<feature type="transmembrane region" description="Helical" evidence="5">
    <location>
        <begin position="42"/>
        <end position="66"/>
    </location>
</feature>
<keyword evidence="4 5" id="KW-0472">Membrane</keyword>
<dbReference type="InterPro" id="IPR045888">
    <property type="entry name" value="Erv"/>
</dbReference>
<dbReference type="PANTHER" id="PTHR10984">
    <property type="entry name" value="ENDOPLASMIC RETICULUM-GOLGI INTERMEDIATE COMPARTMENT PROTEIN"/>
    <property type="match status" value="1"/>
</dbReference>
<dbReference type="GO" id="GO:0016020">
    <property type="term" value="C:membrane"/>
    <property type="evidence" value="ECO:0007669"/>
    <property type="project" value="UniProtKB-SubCell"/>
</dbReference>
<accession>S9UI79</accession>
<dbReference type="EMBL" id="ATMH01003669">
    <property type="protein sequence ID" value="EPY31034.1"/>
    <property type="molecule type" value="Genomic_DNA"/>
</dbReference>
<reference evidence="8" key="2">
    <citation type="submission" date="2013-03" db="EMBL/GenBank/DDBJ databases">
        <authorList>
            <person name="Motta M.C.M."/>
            <person name="Martins A.C.A."/>
            <person name="Preta C.M.C.C."/>
            <person name="Silva R."/>
            <person name="de Souza S.S."/>
            <person name="Klein C.C."/>
            <person name="de Almeida L.G.P."/>
            <person name="Cunha O.L."/>
            <person name="Colabardini A.C."/>
            <person name="Lima B.A."/>
            <person name="Machado C.R."/>
            <person name="Soares C.M.A."/>
            <person name="de Menezes C.B.A."/>
            <person name="Bartolomeu D.C."/>
            <person name="Grisard E.C."/>
            <person name="Fantinatti-Garboggini F."/>
            <person name="Rodrigues-Luiz G.F."/>
            <person name="Wagner G."/>
            <person name="Goldman G.H."/>
            <person name="Fietto J.L.R."/>
            <person name="Ciapina L.P."/>
            <person name="Brocchi M."/>
            <person name="Elias M.C."/>
            <person name="Goldman M.H.S."/>
            <person name="Sagot M.-F."/>
            <person name="Pereira M."/>
            <person name="Stoco P.H."/>
            <person name="Teixeira S.M.R."/>
            <person name="de Mendonca-Neto R.P."/>
            <person name="Maciel T.E.F."/>
            <person name="Mendes T.A.O."/>
            <person name="Urmenyi T.P."/>
            <person name="Teixeira M.M.G."/>
            <person name="de Camargo E.F.P."/>
            <person name="de Sousa W."/>
            <person name="Schenkman S."/>
            <person name="de Vasconcelos A.T.R."/>
        </authorList>
    </citation>
    <scope>NUCLEOTIDE SEQUENCE</scope>
</reference>
<evidence type="ECO:0000313" key="8">
    <source>
        <dbReference type="EMBL" id="EPY28618.1"/>
    </source>
</evidence>
<dbReference type="AlphaFoldDB" id="S9UI79"/>
<reference evidence="8 10" key="1">
    <citation type="journal article" date="2013" name="PLoS ONE">
        <title>Predicting the Proteins of Angomonas deanei, Strigomonas culicis and Their Respective Endosymbionts Reveals New Aspects of the Trypanosomatidae Family.</title>
        <authorList>
            <person name="Motta M.C."/>
            <person name="Martins A.C."/>
            <person name="de Souza S.S."/>
            <person name="Catta-Preta C.M."/>
            <person name="Silva R."/>
            <person name="Klein C.C."/>
            <person name="de Almeida L.G."/>
            <person name="de Lima Cunha O."/>
            <person name="Ciapina L.P."/>
            <person name="Brocchi M."/>
            <person name="Colabardini A.C."/>
            <person name="de Araujo Lima B."/>
            <person name="Machado C.R."/>
            <person name="de Almeida Soares C.M."/>
            <person name="Probst C.M."/>
            <person name="de Menezes C.B."/>
            <person name="Thompson C.E."/>
            <person name="Bartholomeu D.C."/>
            <person name="Gradia D.F."/>
            <person name="Pavoni D.P."/>
            <person name="Grisard E.C."/>
            <person name="Fantinatti-Garboggini F."/>
            <person name="Marchini F.K."/>
            <person name="Rodrigues-Luiz G.F."/>
            <person name="Wagner G."/>
            <person name="Goldman G.H."/>
            <person name="Fietto J.L."/>
            <person name="Elias M.C."/>
            <person name="Goldman M.H."/>
            <person name="Sagot M.F."/>
            <person name="Pereira M."/>
            <person name="Stoco P.H."/>
            <person name="de Mendonca-Neto R.P."/>
            <person name="Teixeira S.M."/>
            <person name="Maciel T.E."/>
            <person name="de Oliveira Mendes T.A."/>
            <person name="Urmenyi T.P."/>
            <person name="de Souza W."/>
            <person name="Schenkman S."/>
            <person name="de Vasconcelos A.T."/>
        </authorList>
    </citation>
    <scope>NUCLEOTIDE SEQUENCE [LARGE SCALE GENOMIC DNA]</scope>
</reference>